<keyword evidence="2" id="KW-1185">Reference proteome</keyword>
<sequence length="155" mass="18110">MLVNESWFEDIQAWYQKGRNASNQELVTLIANTPSFLFSPPIDDRQSDAIAYFVDGCDKLQRHYESEGQVEEAYNHMQFCYAKLQALATHADAEKDVKRWSLKKLDTLIVSMMEFCQQQHDNSWLKESELLVELHVAFMQGQNGLNLYQSRRSLR</sequence>
<accession>A0ABT5QVC9</accession>
<dbReference type="Proteomes" id="UP001149400">
    <property type="component" value="Unassembled WGS sequence"/>
</dbReference>
<protein>
    <recommendedName>
        <fullName evidence="3">Transcriptional regulator</fullName>
    </recommendedName>
</protein>
<comment type="caution">
    <text evidence="1">The sequence shown here is derived from an EMBL/GenBank/DDBJ whole genome shotgun (WGS) entry which is preliminary data.</text>
</comment>
<gene>
    <name evidence="1" type="ORF">LRP50_00890</name>
</gene>
<reference evidence="1" key="1">
    <citation type="submission" date="2021-12" db="EMBL/GenBank/DDBJ databases">
        <title>Enterovibrio ZSDZ35 sp. nov. and Enterovibrio ZSDZ42 sp. nov., isolated from coastal seawater in Qingdao.</title>
        <authorList>
            <person name="Zhang P."/>
        </authorList>
    </citation>
    <scope>NUCLEOTIDE SEQUENCE</scope>
    <source>
        <strain evidence="1">ZSDZ42</strain>
    </source>
</reference>
<name>A0ABT5QVC9_9GAMM</name>
<proteinExistence type="predicted"/>
<dbReference type="RefSeq" id="WP_274162636.1">
    <property type="nucleotide sequence ID" value="NZ_JAJUBC010000001.1"/>
</dbReference>
<evidence type="ECO:0000313" key="1">
    <source>
        <dbReference type="EMBL" id="MDD1791684.1"/>
    </source>
</evidence>
<organism evidence="1 2">
    <name type="scientific">Enterovibrio gelatinilyticus</name>
    <dbReference type="NCBI Taxonomy" id="2899819"/>
    <lineage>
        <taxon>Bacteria</taxon>
        <taxon>Pseudomonadati</taxon>
        <taxon>Pseudomonadota</taxon>
        <taxon>Gammaproteobacteria</taxon>
        <taxon>Vibrionales</taxon>
        <taxon>Vibrionaceae</taxon>
        <taxon>Enterovibrio</taxon>
    </lineage>
</organism>
<evidence type="ECO:0000313" key="2">
    <source>
        <dbReference type="Proteomes" id="UP001149400"/>
    </source>
</evidence>
<dbReference type="EMBL" id="JAJUBC010000001">
    <property type="protein sequence ID" value="MDD1791684.1"/>
    <property type="molecule type" value="Genomic_DNA"/>
</dbReference>
<evidence type="ECO:0008006" key="3">
    <source>
        <dbReference type="Google" id="ProtNLM"/>
    </source>
</evidence>